<gene>
    <name evidence="1" type="ORF">DPMN_039029</name>
</gene>
<name>A0A9D4MFT3_DREPO</name>
<comment type="caution">
    <text evidence="1">The sequence shown here is derived from an EMBL/GenBank/DDBJ whole genome shotgun (WGS) entry which is preliminary data.</text>
</comment>
<dbReference type="EMBL" id="JAIWYP010000002">
    <property type="protein sequence ID" value="KAH3875753.1"/>
    <property type="molecule type" value="Genomic_DNA"/>
</dbReference>
<accession>A0A9D4MFT3</accession>
<dbReference type="AlphaFoldDB" id="A0A9D4MFT3"/>
<evidence type="ECO:0000313" key="2">
    <source>
        <dbReference type="Proteomes" id="UP000828390"/>
    </source>
</evidence>
<reference evidence="1" key="2">
    <citation type="submission" date="2020-11" db="EMBL/GenBank/DDBJ databases">
        <authorList>
            <person name="McCartney M.A."/>
            <person name="Auch B."/>
            <person name="Kono T."/>
            <person name="Mallez S."/>
            <person name="Becker A."/>
            <person name="Gohl D.M."/>
            <person name="Silverstein K.A.T."/>
            <person name="Koren S."/>
            <person name="Bechman K.B."/>
            <person name="Herman A."/>
            <person name="Abrahante J.E."/>
            <person name="Garbe J."/>
        </authorList>
    </citation>
    <scope>NUCLEOTIDE SEQUENCE</scope>
    <source>
        <strain evidence="1">Duluth1</strain>
        <tissue evidence="1">Whole animal</tissue>
    </source>
</reference>
<keyword evidence="2" id="KW-1185">Reference proteome</keyword>
<reference evidence="1" key="1">
    <citation type="journal article" date="2019" name="bioRxiv">
        <title>The Genome of the Zebra Mussel, Dreissena polymorpha: A Resource for Invasive Species Research.</title>
        <authorList>
            <person name="McCartney M.A."/>
            <person name="Auch B."/>
            <person name="Kono T."/>
            <person name="Mallez S."/>
            <person name="Zhang Y."/>
            <person name="Obille A."/>
            <person name="Becker A."/>
            <person name="Abrahante J.E."/>
            <person name="Garbe J."/>
            <person name="Badalamenti J.P."/>
            <person name="Herman A."/>
            <person name="Mangelson H."/>
            <person name="Liachko I."/>
            <person name="Sullivan S."/>
            <person name="Sone E.D."/>
            <person name="Koren S."/>
            <person name="Silverstein K.A.T."/>
            <person name="Beckman K.B."/>
            <person name="Gohl D.M."/>
        </authorList>
    </citation>
    <scope>NUCLEOTIDE SEQUENCE</scope>
    <source>
        <strain evidence="1">Duluth1</strain>
        <tissue evidence="1">Whole animal</tissue>
    </source>
</reference>
<protein>
    <submittedName>
        <fullName evidence="1">Uncharacterized protein</fullName>
    </submittedName>
</protein>
<organism evidence="1 2">
    <name type="scientific">Dreissena polymorpha</name>
    <name type="common">Zebra mussel</name>
    <name type="synonym">Mytilus polymorpha</name>
    <dbReference type="NCBI Taxonomy" id="45954"/>
    <lineage>
        <taxon>Eukaryota</taxon>
        <taxon>Metazoa</taxon>
        <taxon>Spiralia</taxon>
        <taxon>Lophotrochozoa</taxon>
        <taxon>Mollusca</taxon>
        <taxon>Bivalvia</taxon>
        <taxon>Autobranchia</taxon>
        <taxon>Heteroconchia</taxon>
        <taxon>Euheterodonta</taxon>
        <taxon>Imparidentia</taxon>
        <taxon>Neoheterodontei</taxon>
        <taxon>Myida</taxon>
        <taxon>Dreissenoidea</taxon>
        <taxon>Dreissenidae</taxon>
        <taxon>Dreissena</taxon>
    </lineage>
</organism>
<sequence>MCIAPSPLSSHLADSLRSSCVLTSRVPSPMMASPRLQLHTEDDSQHSACDVRNGHSAGEYKPAHLNCLFSCAVLMESAGRGSCWNRCSPFSWLDW</sequence>
<evidence type="ECO:0000313" key="1">
    <source>
        <dbReference type="EMBL" id="KAH3875753.1"/>
    </source>
</evidence>
<dbReference type="Proteomes" id="UP000828390">
    <property type="component" value="Unassembled WGS sequence"/>
</dbReference>
<proteinExistence type="predicted"/>